<organism evidence="3 4">
    <name type="scientific">Pediococcus claussenii (strain ATCC BAA-344 / DSM 14800 / JCM 18046 / KCTC 3811 / LMG 21948 / P06)</name>
    <dbReference type="NCBI Taxonomy" id="701521"/>
    <lineage>
        <taxon>Bacteria</taxon>
        <taxon>Bacillati</taxon>
        <taxon>Bacillota</taxon>
        <taxon>Bacilli</taxon>
        <taxon>Lactobacillales</taxon>
        <taxon>Lactobacillaceae</taxon>
        <taxon>Pediococcus</taxon>
    </lineage>
</organism>
<accession>G8PB40</accession>
<keyword evidence="4" id="KW-1185">Reference proteome</keyword>
<feature type="transmembrane region" description="Helical" evidence="1">
    <location>
        <begin position="112"/>
        <end position="132"/>
    </location>
</feature>
<protein>
    <submittedName>
        <fullName evidence="3">Accessory gene regulator C</fullName>
    </submittedName>
</protein>
<feature type="transmembrane region" description="Helical" evidence="1">
    <location>
        <begin position="49"/>
        <end position="67"/>
    </location>
</feature>
<dbReference type="GO" id="GO:0042802">
    <property type="term" value="F:identical protein binding"/>
    <property type="evidence" value="ECO:0007669"/>
    <property type="project" value="TreeGrafter"/>
</dbReference>
<proteinExistence type="predicted"/>
<evidence type="ECO:0000313" key="3">
    <source>
        <dbReference type="EMBL" id="AEV94669.1"/>
    </source>
</evidence>
<dbReference type="AlphaFoldDB" id="G8PB40"/>
<dbReference type="Gene3D" id="3.30.565.10">
    <property type="entry name" value="Histidine kinase-like ATPase, C-terminal domain"/>
    <property type="match status" value="1"/>
</dbReference>
<feature type="transmembrane region" description="Helical" evidence="1">
    <location>
        <begin position="153"/>
        <end position="173"/>
    </location>
</feature>
<dbReference type="HOGENOM" id="CLU_046138_4_0_9"/>
<feature type="transmembrane region" description="Helical" evidence="1">
    <location>
        <begin position="74"/>
        <end position="100"/>
    </location>
</feature>
<keyword evidence="1" id="KW-0472">Membrane</keyword>
<dbReference type="KEGG" id="pce:PECL_361"/>
<evidence type="ECO:0000259" key="2">
    <source>
        <dbReference type="Pfam" id="PF14501"/>
    </source>
</evidence>
<dbReference type="InterPro" id="IPR032834">
    <property type="entry name" value="NatK-like_C"/>
</dbReference>
<gene>
    <name evidence="3" type="ordered locus">PECL_361</name>
</gene>
<keyword evidence="1" id="KW-1133">Transmembrane helix</keyword>
<dbReference type="eggNOG" id="COG3290">
    <property type="taxonomic scope" value="Bacteria"/>
</dbReference>
<name>G8PB40_PEDCP</name>
<dbReference type="PATRIC" id="fig|701521.8.peg.339"/>
<dbReference type="Pfam" id="PF14501">
    <property type="entry name" value="HATPase_c_5"/>
    <property type="match status" value="1"/>
</dbReference>
<reference evidence="3 4" key="1">
    <citation type="journal article" date="2012" name="J. Bacteriol.">
        <title>Complete Genome Sequence of the Beer Spoilage Organism Pediococcus claussenii ATCC BAA-344T.</title>
        <authorList>
            <person name="Pittet V."/>
            <person name="Abegunde T."/>
            <person name="Marfleet T."/>
            <person name="Haakensen M."/>
            <person name="Morrow K."/>
            <person name="Jayaprakash T."/>
            <person name="Schroeder K."/>
            <person name="Trost B."/>
            <person name="Byrns S."/>
            <person name="Bergsveinson J."/>
            <person name="Kusalik A."/>
            <person name="Ziola B."/>
        </authorList>
    </citation>
    <scope>NUCLEOTIDE SEQUENCE [LARGE SCALE GENOMIC DNA]</scope>
    <source>
        <strain evidence="3 4">ATCC BAA-344</strain>
    </source>
</reference>
<dbReference type="PANTHER" id="PTHR40448">
    <property type="entry name" value="TWO-COMPONENT SENSOR HISTIDINE KINASE"/>
    <property type="match status" value="1"/>
</dbReference>
<feature type="domain" description="Sensor histidine kinase NatK-like C-terminal" evidence="2">
    <location>
        <begin position="329"/>
        <end position="430"/>
    </location>
</feature>
<dbReference type="SUPFAM" id="SSF55874">
    <property type="entry name" value="ATPase domain of HSP90 chaperone/DNA topoisomerase II/histidine kinase"/>
    <property type="match status" value="1"/>
</dbReference>
<evidence type="ECO:0000313" key="4">
    <source>
        <dbReference type="Proteomes" id="UP000005444"/>
    </source>
</evidence>
<dbReference type="EMBL" id="CP003137">
    <property type="protein sequence ID" value="AEV94669.1"/>
    <property type="molecule type" value="Genomic_DNA"/>
</dbReference>
<dbReference type="STRING" id="701521.PECL_361"/>
<dbReference type="Proteomes" id="UP000005444">
    <property type="component" value="Chromosome"/>
</dbReference>
<evidence type="ECO:0000256" key="1">
    <source>
        <dbReference type="SAM" id="Phobius"/>
    </source>
</evidence>
<dbReference type="InterPro" id="IPR036890">
    <property type="entry name" value="HATPase_C_sf"/>
</dbReference>
<dbReference type="PANTHER" id="PTHR40448:SF1">
    <property type="entry name" value="TWO-COMPONENT SENSOR HISTIDINE KINASE"/>
    <property type="match status" value="1"/>
</dbReference>
<feature type="transmembrane region" description="Helical" evidence="1">
    <location>
        <begin position="179"/>
        <end position="204"/>
    </location>
</feature>
<keyword evidence="1" id="KW-0812">Transmembrane</keyword>
<sequence>MILGVSFILITFLLMEDADDELSVNKYLLAIFSVVGGILYFATDFMLNMGDWFLLVIVLISILYLVVIKRSRFIMLFIGVAFFTFLLVISLSALIGMVWYQAYIQFRLSDNAYGIMLYLTTIVAVLLVYFGIQKFVKKNLKGFNQVIDNFNEGYFAFFIVILVGTFLFIYYSFRDKTGPIFLVIVPTVTLLMLVGVLLSIFVLVKANRRMLAEQELGKNRESIRAFDEELEKQIVSTRKFRHDFKNIMLSLDGYVHEKDWSGLQKYVDDVNKSSESFINVNEEVSALNYIKNVGIKNLILQKYIYAKQNKIKFSIEIKEELPLLDKYGIDLIRILGILIDNAIEEAELSEQRKVILAYISFNDHNELIIANSIQNVENISISNLIKDGFTTKGNGHGNGLNTVSVLVDKSELLDFEIQIINQMFYANIILEK</sequence>